<evidence type="ECO:0000313" key="2">
    <source>
        <dbReference type="EMBL" id="SMF28097.1"/>
    </source>
</evidence>
<name>A0A1X7E5Z7_9BACT</name>
<dbReference type="OrthoDB" id="5484550at2"/>
<dbReference type="RefSeq" id="WP_085103058.1">
    <property type="nucleotide sequence ID" value="NZ_FWZU01000004.1"/>
</dbReference>
<dbReference type="InterPro" id="IPR000873">
    <property type="entry name" value="AMP-dep_synth/lig_dom"/>
</dbReference>
<dbReference type="NCBIfam" id="NF045666">
    <property type="entry name" value="DVU1553_fam_AMP"/>
    <property type="match status" value="1"/>
</dbReference>
<dbReference type="AlphaFoldDB" id="A0A1X7E5Z7"/>
<evidence type="ECO:0000259" key="1">
    <source>
        <dbReference type="Pfam" id="PF00501"/>
    </source>
</evidence>
<organism evidence="2 3">
    <name type="scientific">Desulfovibrio gilichinskyi</name>
    <dbReference type="NCBI Taxonomy" id="1519643"/>
    <lineage>
        <taxon>Bacteria</taxon>
        <taxon>Pseudomonadati</taxon>
        <taxon>Thermodesulfobacteriota</taxon>
        <taxon>Desulfovibrionia</taxon>
        <taxon>Desulfovibrionales</taxon>
        <taxon>Desulfovibrionaceae</taxon>
        <taxon>Desulfovibrio</taxon>
    </lineage>
</organism>
<dbReference type="GO" id="GO:0016874">
    <property type="term" value="F:ligase activity"/>
    <property type="evidence" value="ECO:0007669"/>
    <property type="project" value="UniProtKB-KW"/>
</dbReference>
<dbReference type="InterPro" id="IPR042099">
    <property type="entry name" value="ANL_N_sf"/>
</dbReference>
<dbReference type="STRING" id="1519643.SAMN06295933_2694"/>
<dbReference type="SUPFAM" id="SSF56801">
    <property type="entry name" value="Acetyl-CoA synthetase-like"/>
    <property type="match status" value="1"/>
</dbReference>
<dbReference type="PANTHER" id="PTHR36932">
    <property type="entry name" value="CAPSULAR POLYSACCHARIDE BIOSYNTHESIS PROTEIN"/>
    <property type="match status" value="1"/>
</dbReference>
<dbReference type="InterPro" id="IPR053158">
    <property type="entry name" value="CapK_Type1_Caps_Biosynth"/>
</dbReference>
<dbReference type="PANTHER" id="PTHR36932:SF1">
    <property type="entry name" value="CAPSULAR POLYSACCHARIDE BIOSYNTHESIS PROTEIN"/>
    <property type="match status" value="1"/>
</dbReference>
<dbReference type="Pfam" id="PF00501">
    <property type="entry name" value="AMP-binding"/>
    <property type="match status" value="1"/>
</dbReference>
<dbReference type="Proteomes" id="UP000192906">
    <property type="component" value="Unassembled WGS sequence"/>
</dbReference>
<gene>
    <name evidence="2" type="ORF">SAMN06295933_2694</name>
</gene>
<sequence length="437" mass="47849">MINHPLECWLNLRMDRPLNSGSVSPEELQAWQFGLLRKTISHAVKSSPFYSKQLQGVVPDEILSPADLNKLPVTTPEDLRKNPNSFLCVSQDEVARAITLSSSGSSGTPKRLFFTSGDLERTTEFFQYGMGPLVGEGETVLALLPDSRPGGVGNLFAESISRLGAKTVYPEDPSDIPTILNLLLNSRASCLLGPAIHIHALARLWKSKRLPKNQVRSALLCWDLLPPVAIETISNTFGCEIFSHWGMTETCLGGAVECFQGSGMHLREPDFYLEIADPETGLPVPDGTSGEILFTTLSRRAMPLIRYKTGDLGQIISGPCTCGLSMRRLGDVKGRLDTDILLPTSEYLSMAELNEIILQYVGVLDFKVNYQQQSLALNIALDIAPESKIPTDLSRALTSYPKLSRTVLENNLKINIIIDNNDGSISSGFGKRLITSS</sequence>
<accession>A0A1X7E5Z7</accession>
<reference evidence="3" key="1">
    <citation type="submission" date="2017-04" db="EMBL/GenBank/DDBJ databases">
        <authorList>
            <person name="Varghese N."/>
            <person name="Submissions S."/>
        </authorList>
    </citation>
    <scope>NUCLEOTIDE SEQUENCE [LARGE SCALE GENOMIC DNA]</scope>
    <source>
        <strain evidence="3">K3S</strain>
    </source>
</reference>
<dbReference type="EMBL" id="FWZU01000004">
    <property type="protein sequence ID" value="SMF28097.1"/>
    <property type="molecule type" value="Genomic_DNA"/>
</dbReference>
<evidence type="ECO:0000313" key="3">
    <source>
        <dbReference type="Proteomes" id="UP000192906"/>
    </source>
</evidence>
<keyword evidence="2" id="KW-0436">Ligase</keyword>
<proteinExistence type="predicted"/>
<keyword evidence="3" id="KW-1185">Reference proteome</keyword>
<feature type="domain" description="AMP-dependent synthetase/ligase" evidence="1">
    <location>
        <begin position="100"/>
        <end position="294"/>
    </location>
</feature>
<dbReference type="Gene3D" id="3.40.50.12780">
    <property type="entry name" value="N-terminal domain of ligase-like"/>
    <property type="match status" value="1"/>
</dbReference>
<protein>
    <submittedName>
        <fullName evidence="2">Phenylacetate-coenzyme A ligase PaaK, adenylate-forming domain family</fullName>
    </submittedName>
</protein>